<dbReference type="NCBIfam" id="TIGR02675">
    <property type="entry name" value="tape_meas_nterm"/>
    <property type="match status" value="1"/>
</dbReference>
<dbReference type="Proteomes" id="UP000434554">
    <property type="component" value="Unassembled WGS sequence"/>
</dbReference>
<gene>
    <name evidence="4" type="ORF">F8R14_09465</name>
</gene>
<proteinExistence type="predicted"/>
<dbReference type="EMBL" id="WBKH01000010">
    <property type="protein sequence ID" value="KAB1477212.1"/>
    <property type="molecule type" value="Genomic_DNA"/>
</dbReference>
<feature type="transmembrane region" description="Helical" evidence="2">
    <location>
        <begin position="316"/>
        <end position="339"/>
    </location>
</feature>
<reference evidence="4 5" key="1">
    <citation type="submission" date="2019-09" db="EMBL/GenBank/DDBJ databases">
        <title>Draft genome sequence of 3 type strains from the CCUG.</title>
        <authorList>
            <person name="Pineiro-Iglesias B."/>
            <person name="Tunovic T."/>
            <person name="Unosson C."/>
            <person name="Inganas E."/>
            <person name="Ohlen M."/>
            <person name="Cardew S."/>
            <person name="Jensie-Markopoulos S."/>
            <person name="Salva-Serra F."/>
            <person name="Jaen-Luchoro D."/>
            <person name="Karlsson R."/>
            <person name="Svensson-Stadler L."/>
            <person name="Chun J."/>
            <person name="Moore E."/>
        </authorList>
    </citation>
    <scope>NUCLEOTIDE SEQUENCE [LARGE SCALE GENOMIC DNA]</scope>
    <source>
        <strain evidence="4 5">CCUG 65427</strain>
    </source>
</reference>
<protein>
    <submittedName>
        <fullName evidence="4">Tape measure protein</fullName>
    </submittedName>
</protein>
<dbReference type="AlphaFoldDB" id="A0A833C9V1"/>
<sequence length="1144" mass="120370">MADTRIAVTITADGSSATAAVNRLKQSLSALPQATGSAVSKISATLGNGMQGAANRATTALNNLKNSFKGVGSGISNVVAATGPLGAAVAAGFAVSKIVEFGKKVRDTADAMALVRSRLDLINDGQQTQAELLGKIHTAANASRGSYSDMANTVAKLGILAKDAFSSTDETIFFAEQLNKQFKLGGASIQEQTAGMYQLTQAMAAGRLQGDEFRSIMENAPLLAQSIAKEMGVTVGTLRDMSAEGLITADVIKNAVAKSAEETNQKFASLPMTFADIGQRLKGDFLASFDTVLARISSLASSDGFTSLIEGISQSFTVMAGVATVAIDIISVAFSNFAAMTTFSIEQTESLLSIITGVAGAFPMITSALLGVATYALLAGNNFTIMASKAVVSWATTTAGIVKTTAAAIVHYGAMVIVGTVYGTLMAAQLLLSASTYKTIAAVVAETAAWAVNMARKGAVAVVMGTLRVAQLAWNGVQVIGLALMGAYNAALLINTARLAAARVASLASSAATAVMSGTMAVLNAIIAANPIALFIGALVTLGTAFAASEISANGFKATISKVFNTIVHTVAWGVNQAIDLLNGLIKGLNVVGDKVGKLFGFDYKQMSEIAKIDPQAAEDFANNTEKALKGIADTVLNPSIAVAPEYGGGGGVPAGKAEGAKGGRGGAGRAQKAVEDAKRVHDAIEKEWLDMFATRDKLVDKWYQEELEKLNESKGNNEHYTEDLTRLNEMYAKKRLDALREEANAIREVQNLVRDLAVDMNEMITLKGLEGSAKLFGDLANESEKAINAINDHFDELEDKFAGWNTRQKQAFIDSMNAKGMSYTLSDDGNSISLAEQRAAQIVAVNQDMQRQINEIRAQGKDFMADLDVVMNAQHIEAFRAMLESEEFERVQSYERQKEYMNEYLEATKASHMDAQDVMRNTSLAAIDSLQDSISGILQGTTSLVTAFQNLGKAIIKSAADMVAQMIAAQLKQALFGKLMMSQQSAMAAAAIPTWQQLAQEMAMATFGASATVGMAAYMAAKGMGSVTSNATGGSFGKVDTRSLSGFGNMHLMASGGYAYGPTVAMIGEGQYPEAVLPLNEKVYGEIGEGIARSDRGGGNIILNVSAMDADSFSSWLGAKGGQVIKQYLYDGNREFTAETGVW</sequence>
<accession>A0A833C9V1</accession>
<evidence type="ECO:0000313" key="5">
    <source>
        <dbReference type="Proteomes" id="UP000434554"/>
    </source>
</evidence>
<keyword evidence="2" id="KW-0812">Transmembrane</keyword>
<feature type="transmembrane region" description="Helical" evidence="2">
    <location>
        <begin position="409"/>
        <end position="432"/>
    </location>
</feature>
<feature type="transmembrane region" description="Helical" evidence="2">
    <location>
        <begin position="532"/>
        <end position="553"/>
    </location>
</feature>
<feature type="domain" description="Tape measure protein N-terminal" evidence="3">
    <location>
        <begin position="104"/>
        <end position="285"/>
    </location>
</feature>
<feature type="transmembrane region" description="Helical" evidence="2">
    <location>
        <begin position="472"/>
        <end position="492"/>
    </location>
</feature>
<dbReference type="Pfam" id="PF20155">
    <property type="entry name" value="TMP_3"/>
    <property type="match status" value="1"/>
</dbReference>
<comment type="caution">
    <text evidence="4">The sequence shown here is derived from an EMBL/GenBank/DDBJ whole genome shotgun (WGS) entry which is preliminary data.</text>
</comment>
<evidence type="ECO:0000256" key="1">
    <source>
        <dbReference type="SAM" id="Coils"/>
    </source>
</evidence>
<dbReference type="RefSeq" id="WP_127008294.1">
    <property type="nucleotide sequence ID" value="NZ_RQUZ01000010.1"/>
</dbReference>
<feature type="coiled-coil region" evidence="1">
    <location>
        <begin position="668"/>
        <end position="731"/>
    </location>
</feature>
<keyword evidence="2" id="KW-0472">Membrane</keyword>
<evidence type="ECO:0000256" key="2">
    <source>
        <dbReference type="SAM" id="Phobius"/>
    </source>
</evidence>
<name>A0A833C9V1_9FIRM</name>
<evidence type="ECO:0000259" key="3">
    <source>
        <dbReference type="Pfam" id="PF20155"/>
    </source>
</evidence>
<feature type="transmembrane region" description="Helical" evidence="2">
    <location>
        <begin position="351"/>
        <end position="377"/>
    </location>
</feature>
<keyword evidence="2" id="KW-1133">Transmembrane helix</keyword>
<evidence type="ECO:0000313" key="4">
    <source>
        <dbReference type="EMBL" id="KAB1477212.1"/>
    </source>
</evidence>
<organism evidence="4 5">
    <name type="scientific">Veillonella seminalis</name>
    <dbReference type="NCBI Taxonomy" id="1502943"/>
    <lineage>
        <taxon>Bacteria</taxon>
        <taxon>Bacillati</taxon>
        <taxon>Bacillota</taxon>
        <taxon>Negativicutes</taxon>
        <taxon>Veillonellales</taxon>
        <taxon>Veillonellaceae</taxon>
        <taxon>Veillonella</taxon>
    </lineage>
</organism>
<keyword evidence="1" id="KW-0175">Coiled coil</keyword>
<feature type="transmembrane region" description="Helical" evidence="2">
    <location>
        <begin position="383"/>
        <end position="402"/>
    </location>
</feature>
<dbReference type="InterPro" id="IPR013491">
    <property type="entry name" value="Tape_meas_N"/>
</dbReference>
<dbReference type="GeneID" id="83055586"/>